<gene>
    <name evidence="9" type="ORF">H9642_08300</name>
</gene>
<feature type="transmembrane region" description="Helical" evidence="7">
    <location>
        <begin position="294"/>
        <end position="314"/>
    </location>
</feature>
<feature type="transmembrane region" description="Helical" evidence="7">
    <location>
        <begin position="119"/>
        <end position="143"/>
    </location>
</feature>
<keyword evidence="4 7" id="KW-0812">Transmembrane</keyword>
<dbReference type="EMBL" id="JACSQG010000003">
    <property type="protein sequence ID" value="MBD7977191.1"/>
    <property type="molecule type" value="Genomic_DNA"/>
</dbReference>
<organism evidence="9 10">
    <name type="scientific">Serpens gallinarum</name>
    <dbReference type="NCBI Taxonomy" id="2763075"/>
    <lineage>
        <taxon>Bacteria</taxon>
        <taxon>Pseudomonadati</taxon>
        <taxon>Pseudomonadota</taxon>
        <taxon>Gammaproteobacteria</taxon>
        <taxon>Pseudomonadales</taxon>
        <taxon>Pseudomonadaceae</taxon>
        <taxon>Pseudomonas</taxon>
    </lineage>
</organism>
<comment type="subcellular location">
    <subcellularLocation>
        <location evidence="1">Cell membrane</location>
        <topology evidence="1">Multi-pass membrane protein</topology>
    </subcellularLocation>
</comment>
<feature type="transmembrane region" description="Helical" evidence="7">
    <location>
        <begin position="178"/>
        <end position="196"/>
    </location>
</feature>
<reference evidence="9 10" key="1">
    <citation type="submission" date="2020-08" db="EMBL/GenBank/DDBJ databases">
        <title>A Genomic Blueprint of the Chicken Gut Microbiome.</title>
        <authorList>
            <person name="Gilroy R."/>
            <person name="Ravi A."/>
            <person name="Getino M."/>
            <person name="Pursley I."/>
            <person name="Horton D.L."/>
            <person name="Alikhan N.-F."/>
            <person name="Baker D."/>
            <person name="Gharbi K."/>
            <person name="Hall N."/>
            <person name="Watson M."/>
            <person name="Adriaenssens E.M."/>
            <person name="Foster-Nyarko E."/>
            <person name="Jarju S."/>
            <person name="Secka A."/>
            <person name="Antonio M."/>
            <person name="Oren A."/>
            <person name="Chaudhuri R."/>
            <person name="La Ragione R.M."/>
            <person name="Hildebrand F."/>
            <person name="Pallen M.J."/>
        </authorList>
    </citation>
    <scope>NUCLEOTIDE SEQUENCE [LARGE SCALE GENOMIC DNA]</scope>
    <source>
        <strain evidence="9 10">Sa2CUA2</strain>
    </source>
</reference>
<dbReference type="PANTHER" id="PTHR40074:SF2">
    <property type="entry name" value="O-ACETYLTRANSFERASE WECH"/>
    <property type="match status" value="1"/>
</dbReference>
<evidence type="ECO:0000256" key="2">
    <source>
        <dbReference type="ARBA" id="ARBA00007400"/>
    </source>
</evidence>
<dbReference type="GO" id="GO:0016746">
    <property type="term" value="F:acyltransferase activity"/>
    <property type="evidence" value="ECO:0007669"/>
    <property type="project" value="UniProtKB-KW"/>
</dbReference>
<feature type="transmembrane region" description="Helical" evidence="7">
    <location>
        <begin position="12"/>
        <end position="32"/>
    </location>
</feature>
<evidence type="ECO:0000256" key="7">
    <source>
        <dbReference type="SAM" id="Phobius"/>
    </source>
</evidence>
<evidence type="ECO:0000259" key="8">
    <source>
        <dbReference type="Pfam" id="PF01757"/>
    </source>
</evidence>
<comment type="similarity">
    <text evidence="2">Belongs to the acyltransferase 3 family.</text>
</comment>
<protein>
    <submittedName>
        <fullName evidence="9">Acyltransferase</fullName>
    </submittedName>
</protein>
<evidence type="ECO:0000313" key="10">
    <source>
        <dbReference type="Proteomes" id="UP000611945"/>
    </source>
</evidence>
<accession>A0ABR8TN46</accession>
<evidence type="ECO:0000256" key="6">
    <source>
        <dbReference type="ARBA" id="ARBA00023136"/>
    </source>
</evidence>
<keyword evidence="6 7" id="KW-0472">Membrane</keyword>
<keyword evidence="3" id="KW-1003">Cell membrane</keyword>
<feature type="domain" description="Acyltransferase 3" evidence="8">
    <location>
        <begin position="10"/>
        <end position="313"/>
    </location>
</feature>
<feature type="transmembrane region" description="Helical" evidence="7">
    <location>
        <begin position="241"/>
        <end position="259"/>
    </location>
</feature>
<dbReference type="RefSeq" id="WP_251835962.1">
    <property type="nucleotide sequence ID" value="NZ_JACSQG010000003.1"/>
</dbReference>
<keyword evidence="9" id="KW-0808">Transferase</keyword>
<evidence type="ECO:0000256" key="4">
    <source>
        <dbReference type="ARBA" id="ARBA00022692"/>
    </source>
</evidence>
<comment type="caution">
    <text evidence="9">The sequence shown here is derived from an EMBL/GenBank/DDBJ whole genome shotgun (WGS) entry which is preliminary data.</text>
</comment>
<dbReference type="InterPro" id="IPR002656">
    <property type="entry name" value="Acyl_transf_3_dom"/>
</dbReference>
<evidence type="ECO:0000313" key="9">
    <source>
        <dbReference type="EMBL" id="MBD7977191.1"/>
    </source>
</evidence>
<feature type="transmembrane region" description="Helical" evidence="7">
    <location>
        <begin position="52"/>
        <end position="69"/>
    </location>
</feature>
<evidence type="ECO:0000256" key="5">
    <source>
        <dbReference type="ARBA" id="ARBA00022989"/>
    </source>
</evidence>
<dbReference type="Proteomes" id="UP000611945">
    <property type="component" value="Unassembled WGS sequence"/>
</dbReference>
<name>A0ABR8TN46_9PSED</name>
<dbReference type="PANTHER" id="PTHR40074">
    <property type="entry name" value="O-ACETYLTRANSFERASE WECH"/>
    <property type="match status" value="1"/>
</dbReference>
<feature type="transmembrane region" description="Helical" evidence="7">
    <location>
        <begin position="89"/>
        <end position="107"/>
    </location>
</feature>
<keyword evidence="10" id="KW-1185">Reference proteome</keyword>
<evidence type="ECO:0000256" key="1">
    <source>
        <dbReference type="ARBA" id="ARBA00004651"/>
    </source>
</evidence>
<feature type="transmembrane region" description="Helical" evidence="7">
    <location>
        <begin position="155"/>
        <end position="172"/>
    </location>
</feature>
<proteinExistence type="inferred from homology"/>
<feature type="transmembrane region" description="Helical" evidence="7">
    <location>
        <begin position="208"/>
        <end position="229"/>
    </location>
</feature>
<keyword evidence="9" id="KW-0012">Acyltransferase</keyword>
<sequence>MNKSTYKDTRIESLRGLALILMVAGHVIGSSAYSGMRVPDDSLLRYLYDSFVYIRMPLFTAISGYVYALRPVTTYGSVQRFLKGKTYRIAIPMIVVSSLFFLAQSLIPGTNEKPDHENFFGIFFYGYAHFWFLQAILLIFLGVIVLEKARITKGFAGALLALFASLLIPEIFEQPIKLFSFYRALDLLPFFLLGLIASRFPEKLAGIIPRLISTFALALITLHQAYLFGLHNLPNHWIDPLGLALGLCAIHTLIHYRFNCIPLIFLGKYSFEVYLFHVFGTAGARILLNRLEIYSTVTVFTVSLAAGLLMPIALKLLAQQHALSDLLLFGNKHAVTVPLKKAVSSS</sequence>
<keyword evidence="5 7" id="KW-1133">Transmembrane helix</keyword>
<evidence type="ECO:0000256" key="3">
    <source>
        <dbReference type="ARBA" id="ARBA00022475"/>
    </source>
</evidence>
<dbReference type="Pfam" id="PF01757">
    <property type="entry name" value="Acyl_transf_3"/>
    <property type="match status" value="1"/>
</dbReference>